<organism evidence="13 14">
    <name type="scientific">Tripterygium wilfordii</name>
    <name type="common">Thunder God vine</name>
    <dbReference type="NCBI Taxonomy" id="458696"/>
    <lineage>
        <taxon>Eukaryota</taxon>
        <taxon>Viridiplantae</taxon>
        <taxon>Streptophyta</taxon>
        <taxon>Embryophyta</taxon>
        <taxon>Tracheophyta</taxon>
        <taxon>Spermatophyta</taxon>
        <taxon>Magnoliopsida</taxon>
        <taxon>eudicotyledons</taxon>
        <taxon>Gunneridae</taxon>
        <taxon>Pentapetalae</taxon>
        <taxon>rosids</taxon>
        <taxon>fabids</taxon>
        <taxon>Celastrales</taxon>
        <taxon>Celastraceae</taxon>
        <taxon>Tripterygium</taxon>
    </lineage>
</organism>
<dbReference type="GO" id="GO:0044205">
    <property type="term" value="P:'de novo' UMP biosynthetic process"/>
    <property type="evidence" value="ECO:0007669"/>
    <property type="project" value="UniProtKB-UniPathway"/>
</dbReference>
<evidence type="ECO:0000256" key="8">
    <source>
        <dbReference type="ARBA" id="ARBA00043884"/>
    </source>
</evidence>
<dbReference type="FunFam" id="3.40.50.1370:FF:000002">
    <property type="entry name" value="Aspartate carbamoyltransferase 2"/>
    <property type="match status" value="1"/>
</dbReference>
<dbReference type="OrthoDB" id="1924069at2759"/>
<evidence type="ECO:0000256" key="1">
    <source>
        <dbReference type="ARBA" id="ARBA00004852"/>
    </source>
</evidence>
<dbReference type="UniPathway" id="UPA00070">
    <property type="reaction ID" value="UER00116"/>
</dbReference>
<dbReference type="InterPro" id="IPR036901">
    <property type="entry name" value="Asp/Orn_carbamoylTrfase_sf"/>
</dbReference>
<evidence type="ECO:0000313" key="13">
    <source>
        <dbReference type="EMBL" id="KAF5728421.1"/>
    </source>
</evidence>
<keyword evidence="7" id="KW-0665">Pyrimidine biosynthesis</keyword>
<evidence type="ECO:0000256" key="7">
    <source>
        <dbReference type="ARBA" id="ARBA00022975"/>
    </source>
</evidence>
<comment type="similarity">
    <text evidence="2">Belongs to the aspartate/ornithine carbamoyltransferase superfamily. ATCase family.</text>
</comment>
<dbReference type="PROSITE" id="PS00097">
    <property type="entry name" value="CARBAMOYLTRANSFERASE"/>
    <property type="match status" value="1"/>
</dbReference>
<dbReference type="InterPro" id="IPR006131">
    <property type="entry name" value="Asp_carbamoyltransf_Asp/Orn-bd"/>
</dbReference>
<keyword evidence="14" id="KW-1185">Reference proteome</keyword>
<accession>A0A7J7C2U6</accession>
<dbReference type="InterPro" id="IPR002082">
    <property type="entry name" value="Asp_carbamoyltransf"/>
</dbReference>
<dbReference type="FunFam" id="3.40.50.1370:FF:000001">
    <property type="entry name" value="Aspartate carbamoyltransferase"/>
    <property type="match status" value="1"/>
</dbReference>
<evidence type="ECO:0000256" key="5">
    <source>
        <dbReference type="ARBA" id="ARBA00022533"/>
    </source>
</evidence>
<evidence type="ECO:0000256" key="4">
    <source>
        <dbReference type="ARBA" id="ARBA00013008"/>
    </source>
</evidence>
<dbReference type="PANTHER" id="PTHR45753:SF6">
    <property type="entry name" value="ASPARTATE CARBAMOYLTRANSFERASE"/>
    <property type="match status" value="1"/>
</dbReference>
<dbReference type="AlphaFoldDB" id="A0A7J7C2U6"/>
<evidence type="ECO:0000256" key="9">
    <source>
        <dbReference type="ARBA" id="ARBA00048859"/>
    </source>
</evidence>
<gene>
    <name evidence="13" type="ORF">HS088_TW21G00568</name>
</gene>
<sequence length="394" mass="44390">MAVSSSFSTCMLYGRPFGSELMNSNEDFMCNYSSLHDKVSFCSRSFSVSSGMRCSRLVQNSRLRDGIQCRALEIENKHLTSLVEKFELDDVIEAQQFDRDILSAIFEVAREMEKIEKNSPGSRILQGFLMATLFYEPSTRTRLSFESAMKRLGGEVLTTENAKEFSSAAKGETLEDTIRTVEGYSDIIVMRHFESGAARRAAAIAGIPIINAGDGPGQHPTQALLDVYTIEREIGKLDGITVGLVGDLANGRTVRSLAYLLAKYRDLKIYFVSPDVVKMKEDIKDYLTSKGVEWEESADLMEVASKCDVVYQTRIQRERFGERVDLYEEARGKYIVDMNVLNVMQKHAVVMHPLPRLDEISVDVDSDPRAAYFRQAKNGLYIRMALLKLLLVGW</sequence>
<comment type="subunit">
    <text evidence="3">Homotrimer.</text>
</comment>
<evidence type="ECO:0000259" key="12">
    <source>
        <dbReference type="Pfam" id="PF02729"/>
    </source>
</evidence>
<dbReference type="FunCoup" id="A0A7J7C2U6">
    <property type="interactions" value="1319"/>
</dbReference>
<dbReference type="InterPro" id="IPR006130">
    <property type="entry name" value="Asp/Orn_carbamoylTrfase"/>
</dbReference>
<feature type="domain" description="Aspartate/ornithine carbamoyltransferase carbamoyl-P binding" evidence="12">
    <location>
        <begin position="90"/>
        <end position="231"/>
    </location>
</feature>
<dbReference type="EC" id="2.1.3.2" evidence="4"/>
<comment type="catalytic activity">
    <reaction evidence="9">
        <text>carbamoyl phosphate + L-aspartate = N-carbamoyl-L-aspartate + phosphate + H(+)</text>
        <dbReference type="Rhea" id="RHEA:20013"/>
        <dbReference type="ChEBI" id="CHEBI:15378"/>
        <dbReference type="ChEBI" id="CHEBI:29991"/>
        <dbReference type="ChEBI" id="CHEBI:32814"/>
        <dbReference type="ChEBI" id="CHEBI:43474"/>
        <dbReference type="ChEBI" id="CHEBI:58228"/>
        <dbReference type="EC" id="2.1.3.2"/>
    </reaction>
</comment>
<dbReference type="Pfam" id="PF00185">
    <property type="entry name" value="OTCace"/>
    <property type="match status" value="1"/>
</dbReference>
<dbReference type="InParanoid" id="A0A7J7C2U6"/>
<feature type="domain" description="Aspartate/ornithine carbamoyltransferase Asp/Orn-binding" evidence="11">
    <location>
        <begin position="238"/>
        <end position="389"/>
    </location>
</feature>
<dbReference type="EMBL" id="JAAARO010000021">
    <property type="protein sequence ID" value="KAF5728421.1"/>
    <property type="molecule type" value="Genomic_DNA"/>
</dbReference>
<evidence type="ECO:0000313" key="14">
    <source>
        <dbReference type="Proteomes" id="UP000593562"/>
    </source>
</evidence>
<dbReference type="InterPro" id="IPR006132">
    <property type="entry name" value="Asp/Orn_carbamoyltranf_P-bd"/>
</dbReference>
<evidence type="ECO:0000256" key="2">
    <source>
        <dbReference type="ARBA" id="ARBA00008896"/>
    </source>
</evidence>
<comment type="caution">
    <text evidence="13">The sequence shown here is derived from an EMBL/GenBank/DDBJ whole genome shotgun (WGS) entry which is preliminary data.</text>
</comment>
<dbReference type="HAMAP" id="MF_00001">
    <property type="entry name" value="Asp_carb_tr"/>
    <property type="match status" value="1"/>
</dbReference>
<dbReference type="NCBIfam" id="NF002032">
    <property type="entry name" value="PRK00856.1"/>
    <property type="match status" value="1"/>
</dbReference>
<evidence type="ECO:0000256" key="3">
    <source>
        <dbReference type="ARBA" id="ARBA00011233"/>
    </source>
</evidence>
<protein>
    <recommendedName>
        <fullName evidence="4">aspartate carbamoyltransferase</fullName>
        <ecNumber evidence="4">2.1.3.2</ecNumber>
    </recommendedName>
</protein>
<dbReference type="GO" id="GO:0006207">
    <property type="term" value="P:'de novo' pyrimidine nucleobase biosynthetic process"/>
    <property type="evidence" value="ECO:0007669"/>
    <property type="project" value="InterPro"/>
</dbReference>
<evidence type="ECO:0000259" key="11">
    <source>
        <dbReference type="Pfam" id="PF00185"/>
    </source>
</evidence>
<dbReference type="SUPFAM" id="SSF53671">
    <property type="entry name" value="Aspartate/ornithine carbamoyltransferase"/>
    <property type="match status" value="1"/>
</dbReference>
<evidence type="ECO:0000256" key="10">
    <source>
        <dbReference type="RuleBase" id="RU003634"/>
    </source>
</evidence>
<dbReference type="PRINTS" id="PR00100">
    <property type="entry name" value="AOTCASE"/>
</dbReference>
<dbReference type="NCBIfam" id="TIGR00670">
    <property type="entry name" value="asp_carb_tr"/>
    <property type="match status" value="1"/>
</dbReference>
<proteinExistence type="inferred from homology"/>
<comment type="pathway">
    <text evidence="1">Pyrimidine metabolism; UMP biosynthesis via de novo pathway; (S)-dihydroorotate from bicarbonate: step 2/3.</text>
</comment>
<keyword evidence="6 10" id="KW-0808">Transferase</keyword>
<keyword evidence="5" id="KW-0021">Allosteric enzyme</keyword>
<dbReference type="Pfam" id="PF02729">
    <property type="entry name" value="OTCace_N"/>
    <property type="match status" value="1"/>
</dbReference>
<evidence type="ECO:0000256" key="6">
    <source>
        <dbReference type="ARBA" id="ARBA00022679"/>
    </source>
</evidence>
<comment type="function">
    <text evidence="8">Catalyzes the condensation of carbamoyl phosphate and aspartate to form carbamoyl aspartate and inorganic phosphate, the committed step in the de novo pyrimidine nucleotide biosynthesis pathway.</text>
</comment>
<reference evidence="13 14" key="1">
    <citation type="journal article" date="2020" name="Nat. Commun.">
        <title>Genome of Tripterygium wilfordii and identification of cytochrome P450 involved in triptolide biosynthesis.</title>
        <authorList>
            <person name="Tu L."/>
            <person name="Su P."/>
            <person name="Zhang Z."/>
            <person name="Gao L."/>
            <person name="Wang J."/>
            <person name="Hu T."/>
            <person name="Zhou J."/>
            <person name="Zhang Y."/>
            <person name="Zhao Y."/>
            <person name="Liu Y."/>
            <person name="Song Y."/>
            <person name="Tong Y."/>
            <person name="Lu Y."/>
            <person name="Yang J."/>
            <person name="Xu C."/>
            <person name="Jia M."/>
            <person name="Peters R.J."/>
            <person name="Huang L."/>
            <person name="Gao W."/>
        </authorList>
    </citation>
    <scope>NUCLEOTIDE SEQUENCE [LARGE SCALE GENOMIC DNA]</scope>
    <source>
        <strain evidence="14">cv. XIE 37</strain>
        <tissue evidence="13">Leaf</tissue>
    </source>
</reference>
<dbReference type="GO" id="GO:0016597">
    <property type="term" value="F:amino acid binding"/>
    <property type="evidence" value="ECO:0007669"/>
    <property type="project" value="InterPro"/>
</dbReference>
<dbReference type="PANTHER" id="PTHR45753">
    <property type="entry name" value="ORNITHINE CARBAMOYLTRANSFERASE, MITOCHONDRIAL"/>
    <property type="match status" value="1"/>
</dbReference>
<dbReference type="Gene3D" id="3.40.50.1370">
    <property type="entry name" value="Aspartate/ornithine carbamoyltransferase"/>
    <property type="match status" value="2"/>
</dbReference>
<dbReference type="PRINTS" id="PR00101">
    <property type="entry name" value="ATCASE"/>
</dbReference>
<name>A0A7J7C2U6_TRIWF</name>
<dbReference type="GO" id="GO:0004070">
    <property type="term" value="F:aspartate carbamoyltransferase activity"/>
    <property type="evidence" value="ECO:0007669"/>
    <property type="project" value="UniProtKB-EC"/>
</dbReference>
<dbReference type="GO" id="GO:0006520">
    <property type="term" value="P:amino acid metabolic process"/>
    <property type="evidence" value="ECO:0007669"/>
    <property type="project" value="InterPro"/>
</dbReference>
<dbReference type="Proteomes" id="UP000593562">
    <property type="component" value="Unassembled WGS sequence"/>
</dbReference>